<dbReference type="PANTHER" id="PTHR45861">
    <property type="entry name" value="DNA POLYMERASE ALPHA CATALYTIC SUBUNIT"/>
    <property type="match status" value="1"/>
</dbReference>
<sequence>MELRQKSSSKRSEKSKDKFSALRNLRNKKLTASEYLKSTNQDSKIYDEVDEEEYQEYQRKQIELDDFVIEDDVQGYVDKGHDHEEQFQYDSDEDTPKKSNKKIKTANNDTDGKKNTKLNNYFRNIHKISSATDKMKSEKVGDTEAEKELLDSLFKDLDKGSSGNKQLDRTTEISKKSSNRVQPSLNRMRSSFNNSALKKPQMTTKSNNYSNIPNENYRDIASVTIKSEQVEEDLNNIEHLKLSSGLEDYDMFPAKNESDFLKKNEITEDKDNFDVESLMENDSDDPELVDWLSCQDYLSLNNFESQNKPSTLYQTFDADIPEIDAAELNNDSSIDLYWFDVTEKNGVLYLFGKTLNKSNGQYLSTCVIIKGIERNLFVLPRVIDGDDTKNLDKNRYSALEVHREIEKIFKENGIREFASKPVERKYAFELSDVPADTEYLKIVYGFNLPSLSSDLSGKYFERIFGTTYSPLELFLLKRKIMGPCWLRISDVKKPISRHVRVLSDEECSKNKYPSIIPLNVLSMSIKTISNSEKKTNEIAIVGLHSIQNRKF</sequence>
<organism evidence="3 4">
    <name type="scientific">Smittium simulii</name>
    <dbReference type="NCBI Taxonomy" id="133385"/>
    <lineage>
        <taxon>Eukaryota</taxon>
        <taxon>Fungi</taxon>
        <taxon>Fungi incertae sedis</taxon>
        <taxon>Zoopagomycota</taxon>
        <taxon>Kickxellomycotina</taxon>
        <taxon>Harpellomycetes</taxon>
        <taxon>Harpellales</taxon>
        <taxon>Legeriomycetaceae</taxon>
        <taxon>Smittium</taxon>
    </lineage>
</organism>
<dbReference type="GO" id="GO:0006273">
    <property type="term" value="P:lagging strand elongation"/>
    <property type="evidence" value="ECO:0007669"/>
    <property type="project" value="TreeGrafter"/>
</dbReference>
<dbReference type="EMBL" id="MBFR01000124">
    <property type="protein sequence ID" value="PVU93552.1"/>
    <property type="molecule type" value="Genomic_DNA"/>
</dbReference>
<reference evidence="3 4" key="1">
    <citation type="journal article" date="2018" name="MBio">
        <title>Comparative Genomics Reveals the Core Gene Toolbox for the Fungus-Insect Symbiosis.</title>
        <authorList>
            <person name="Wang Y."/>
            <person name="Stata M."/>
            <person name="Wang W."/>
            <person name="Stajich J.E."/>
            <person name="White M.M."/>
            <person name="Moncalvo J.M."/>
        </authorList>
    </citation>
    <scope>NUCLEOTIDE SEQUENCE [LARGE SCALE GENOMIC DNA]</scope>
    <source>
        <strain evidence="3 4">SWE-8-4</strain>
    </source>
</reference>
<dbReference type="Proteomes" id="UP000245383">
    <property type="component" value="Unassembled WGS sequence"/>
</dbReference>
<dbReference type="GO" id="GO:0006272">
    <property type="term" value="P:leading strand elongation"/>
    <property type="evidence" value="ECO:0007669"/>
    <property type="project" value="TreeGrafter"/>
</dbReference>
<keyword evidence="4" id="KW-1185">Reference proteome</keyword>
<gene>
    <name evidence="3" type="ORF">BB561_003194</name>
</gene>
<dbReference type="SUPFAM" id="SSF53098">
    <property type="entry name" value="Ribonuclease H-like"/>
    <property type="match status" value="1"/>
</dbReference>
<dbReference type="GO" id="GO:0003688">
    <property type="term" value="F:DNA replication origin binding"/>
    <property type="evidence" value="ECO:0007669"/>
    <property type="project" value="TreeGrafter"/>
</dbReference>
<dbReference type="OrthoDB" id="6755010at2759"/>
<dbReference type="STRING" id="133385.A0A2T9YMK1"/>
<dbReference type="GO" id="GO:0003697">
    <property type="term" value="F:single-stranded DNA binding"/>
    <property type="evidence" value="ECO:0007669"/>
    <property type="project" value="TreeGrafter"/>
</dbReference>
<dbReference type="GO" id="GO:1902975">
    <property type="term" value="P:mitotic DNA replication initiation"/>
    <property type="evidence" value="ECO:0007669"/>
    <property type="project" value="TreeGrafter"/>
</dbReference>
<evidence type="ECO:0000313" key="3">
    <source>
        <dbReference type="EMBL" id="PVU93552.1"/>
    </source>
</evidence>
<dbReference type="GO" id="GO:0003887">
    <property type="term" value="F:DNA-directed DNA polymerase activity"/>
    <property type="evidence" value="ECO:0007669"/>
    <property type="project" value="TreeGrafter"/>
</dbReference>
<protein>
    <recommendedName>
        <fullName evidence="2">DNA polymerase alpha catalytic subunit N-terminal domain-containing protein</fullName>
    </recommendedName>
</protein>
<feature type="region of interest" description="Disordered" evidence="1">
    <location>
        <begin position="156"/>
        <end position="187"/>
    </location>
</feature>
<dbReference type="FunFam" id="3.30.70.2820:FF:000001">
    <property type="entry name" value="DNA polymerase"/>
    <property type="match status" value="1"/>
</dbReference>
<proteinExistence type="predicted"/>
<evidence type="ECO:0000259" key="2">
    <source>
        <dbReference type="Pfam" id="PF12254"/>
    </source>
</evidence>
<evidence type="ECO:0000313" key="4">
    <source>
        <dbReference type="Proteomes" id="UP000245383"/>
    </source>
</evidence>
<feature type="domain" description="DNA polymerase alpha catalytic subunit N-terminal" evidence="2">
    <location>
        <begin position="21"/>
        <end position="83"/>
    </location>
</feature>
<dbReference type="Pfam" id="PF12254">
    <property type="entry name" value="DNA_pol_alpha_N"/>
    <property type="match status" value="1"/>
</dbReference>
<feature type="region of interest" description="Disordered" evidence="1">
    <location>
        <begin position="1"/>
        <end position="23"/>
    </location>
</feature>
<feature type="region of interest" description="Disordered" evidence="1">
    <location>
        <begin position="73"/>
        <end position="118"/>
    </location>
</feature>
<dbReference type="InterPro" id="IPR012337">
    <property type="entry name" value="RNaseH-like_sf"/>
</dbReference>
<evidence type="ECO:0000256" key="1">
    <source>
        <dbReference type="SAM" id="MobiDB-lite"/>
    </source>
</evidence>
<accession>A0A2T9YMK1</accession>
<dbReference type="PANTHER" id="PTHR45861:SF1">
    <property type="entry name" value="DNA POLYMERASE ALPHA CATALYTIC SUBUNIT"/>
    <property type="match status" value="1"/>
</dbReference>
<feature type="compositionally biased region" description="Basic and acidic residues" evidence="1">
    <location>
        <begin position="166"/>
        <end position="175"/>
    </location>
</feature>
<comment type="caution">
    <text evidence="3">The sequence shown here is derived from an EMBL/GenBank/DDBJ whole genome shotgun (WGS) entry which is preliminary data.</text>
</comment>
<dbReference type="Gene3D" id="2.40.50.730">
    <property type="match status" value="1"/>
</dbReference>
<dbReference type="GO" id="GO:0005658">
    <property type="term" value="C:alpha DNA polymerase:primase complex"/>
    <property type="evidence" value="ECO:0007669"/>
    <property type="project" value="TreeGrafter"/>
</dbReference>
<feature type="compositionally biased region" description="Basic and acidic residues" evidence="1">
    <location>
        <begin position="1"/>
        <end position="20"/>
    </location>
</feature>
<dbReference type="AlphaFoldDB" id="A0A2T9YMK1"/>
<dbReference type="GO" id="GO:0003682">
    <property type="term" value="F:chromatin binding"/>
    <property type="evidence" value="ECO:0007669"/>
    <property type="project" value="TreeGrafter"/>
</dbReference>
<name>A0A2T9YMK1_9FUNG</name>
<dbReference type="InterPro" id="IPR024647">
    <property type="entry name" value="DNA_pol_a_cat_su_N"/>
</dbReference>
<dbReference type="Gene3D" id="3.30.70.2820">
    <property type="match status" value="1"/>
</dbReference>